<dbReference type="Proteomes" id="UP001526147">
    <property type="component" value="Unassembled WGS sequence"/>
</dbReference>
<dbReference type="SUPFAM" id="SSF160467">
    <property type="entry name" value="PH0987 N-terminal domain-like"/>
    <property type="match status" value="1"/>
</dbReference>
<dbReference type="EC" id="3.5.2.9" evidence="5"/>
<evidence type="ECO:0000256" key="3">
    <source>
        <dbReference type="ARBA" id="ARBA00022840"/>
    </source>
</evidence>
<dbReference type="SMART" id="SM00796">
    <property type="entry name" value="AHS1"/>
    <property type="match status" value="1"/>
</dbReference>
<keyword evidence="3" id="KW-0067">ATP-binding</keyword>
<accession>A0ABT3DBB0</accession>
<feature type="domain" description="Carboxyltransferase" evidence="4">
    <location>
        <begin position="6"/>
        <end position="211"/>
    </location>
</feature>
<gene>
    <name evidence="5" type="primary">pxpB</name>
    <name evidence="5" type="ORF">OIH86_01600</name>
</gene>
<evidence type="ECO:0000256" key="1">
    <source>
        <dbReference type="ARBA" id="ARBA00022741"/>
    </source>
</evidence>
<name>A0ABT3DBB0_9BACI</name>
<comment type="caution">
    <text evidence="5">The sequence shown here is derived from an EMBL/GenBank/DDBJ whole genome shotgun (WGS) entry which is preliminary data.</text>
</comment>
<sequence>MEMEEVTFFPQGDHAVAVVFNNKINRQTHSQIRNFSSYLMGNSFDGMVEVVPGYTSVTVYYDPIKVKSVSPYEEVVTILKKQLSRQNERNEYPSNIVTIPVCYGEKYGPDLSYVAAYHNLSEQEVIDIHTHTEYLVYMIGFAPGFPYLGGMSQTIATPRKDTPKVNIPAGSIGIGGEQTGIYPIDSPGGWQLIGQTPITLFDQHQAQPSLLKAGDIVRFVQITPEKFEDWEVGDHTWR</sequence>
<evidence type="ECO:0000313" key="5">
    <source>
        <dbReference type="EMBL" id="MCV9884344.1"/>
    </source>
</evidence>
<organism evidence="5 6">
    <name type="scientific">Metabacillus halosaccharovorans</name>
    <dbReference type="NCBI Taxonomy" id="930124"/>
    <lineage>
        <taxon>Bacteria</taxon>
        <taxon>Bacillati</taxon>
        <taxon>Bacillota</taxon>
        <taxon>Bacilli</taxon>
        <taxon>Bacillales</taxon>
        <taxon>Bacillaceae</taxon>
        <taxon>Metabacillus</taxon>
    </lineage>
</organism>
<evidence type="ECO:0000256" key="2">
    <source>
        <dbReference type="ARBA" id="ARBA00022801"/>
    </source>
</evidence>
<dbReference type="EMBL" id="JAOYEY010000016">
    <property type="protein sequence ID" value="MCV9884344.1"/>
    <property type="molecule type" value="Genomic_DNA"/>
</dbReference>
<dbReference type="InterPro" id="IPR010016">
    <property type="entry name" value="PxpB"/>
</dbReference>
<keyword evidence="1" id="KW-0547">Nucleotide-binding</keyword>
<dbReference type="Gene3D" id="2.40.100.10">
    <property type="entry name" value="Cyclophilin-like"/>
    <property type="match status" value="1"/>
</dbReference>
<dbReference type="SUPFAM" id="SSF50891">
    <property type="entry name" value="Cyclophilin-like"/>
    <property type="match status" value="1"/>
</dbReference>
<reference evidence="5 6" key="1">
    <citation type="submission" date="2022-10" db="EMBL/GenBank/DDBJ databases">
        <title>Draft genome assembly of moderately radiation resistant bacterium Metabacillus halosaccharovorans.</title>
        <authorList>
            <person name="Pal S."/>
            <person name="Gopinathan A."/>
        </authorList>
    </citation>
    <scope>NUCLEOTIDE SEQUENCE [LARGE SCALE GENOMIC DNA]</scope>
    <source>
        <strain evidence="5 6">VITHBRA001</strain>
    </source>
</reference>
<evidence type="ECO:0000259" key="4">
    <source>
        <dbReference type="SMART" id="SM00796"/>
    </source>
</evidence>
<dbReference type="InterPro" id="IPR003833">
    <property type="entry name" value="CT_C_D"/>
</dbReference>
<dbReference type="PANTHER" id="PTHR34698:SF2">
    <property type="entry name" value="5-OXOPROLINASE SUBUNIT B"/>
    <property type="match status" value="1"/>
</dbReference>
<dbReference type="NCBIfam" id="TIGR00370">
    <property type="entry name" value="5-oxoprolinase subunit PxpB"/>
    <property type="match status" value="1"/>
</dbReference>
<keyword evidence="6" id="KW-1185">Reference proteome</keyword>
<keyword evidence="2 5" id="KW-0378">Hydrolase</keyword>
<dbReference type="PANTHER" id="PTHR34698">
    <property type="entry name" value="5-OXOPROLINASE SUBUNIT B"/>
    <property type="match status" value="1"/>
</dbReference>
<dbReference type="Pfam" id="PF02682">
    <property type="entry name" value="CT_C_D"/>
    <property type="match status" value="1"/>
</dbReference>
<dbReference type="InterPro" id="IPR029000">
    <property type="entry name" value="Cyclophilin-like_dom_sf"/>
</dbReference>
<proteinExistence type="predicted"/>
<evidence type="ECO:0000313" key="6">
    <source>
        <dbReference type="Proteomes" id="UP001526147"/>
    </source>
</evidence>
<dbReference type="GO" id="GO:0017168">
    <property type="term" value="F:5-oxoprolinase (ATP-hydrolyzing) activity"/>
    <property type="evidence" value="ECO:0007669"/>
    <property type="project" value="UniProtKB-EC"/>
</dbReference>
<dbReference type="Gene3D" id="3.30.1360.40">
    <property type="match status" value="1"/>
</dbReference>
<protein>
    <submittedName>
        <fullName evidence="5">5-oxoprolinase subunit PxpB</fullName>
        <ecNumber evidence="5">3.5.2.9</ecNumber>
    </submittedName>
</protein>